<evidence type="ECO:0008006" key="3">
    <source>
        <dbReference type="Google" id="ProtNLM"/>
    </source>
</evidence>
<reference evidence="1 2" key="1">
    <citation type="submission" date="2023-07" db="EMBL/GenBank/DDBJ databases">
        <title>Genomic Encyclopedia of Type Strains, Phase IV (KMG-IV): sequencing the most valuable type-strain genomes for metagenomic binning, comparative biology and taxonomic classification.</title>
        <authorList>
            <person name="Goeker M."/>
        </authorList>
    </citation>
    <scope>NUCLEOTIDE SEQUENCE [LARGE SCALE GENOMIC DNA]</scope>
    <source>
        <strain evidence="1 2">DSM 23837</strain>
    </source>
</reference>
<keyword evidence="2" id="KW-1185">Reference proteome</keyword>
<comment type="caution">
    <text evidence="1">The sequence shown here is derived from an EMBL/GenBank/DDBJ whole genome shotgun (WGS) entry which is preliminary data.</text>
</comment>
<sequence length="105" mass="12169">MTIDQKLDLILDKVNHIESTLKEHSDKLDMHSNTLKEHGAILGALKHGQEEMKANFDGFKIETYKQFGEVKAKQENLETNFELLAQKTWSNEKDLFRIKKLIGIE</sequence>
<protein>
    <recommendedName>
        <fullName evidence="3">DUF5082 domain-containing protein</fullName>
    </recommendedName>
</protein>
<gene>
    <name evidence="1" type="ORF">J2S08_002529</name>
</gene>
<evidence type="ECO:0000313" key="1">
    <source>
        <dbReference type="EMBL" id="MDQ0176671.1"/>
    </source>
</evidence>
<dbReference type="Proteomes" id="UP001223586">
    <property type="component" value="Unassembled WGS sequence"/>
</dbReference>
<organism evidence="1 2">
    <name type="scientific">Bacillus chungangensis</name>
    <dbReference type="NCBI Taxonomy" id="587633"/>
    <lineage>
        <taxon>Bacteria</taxon>
        <taxon>Bacillati</taxon>
        <taxon>Bacillota</taxon>
        <taxon>Bacilli</taxon>
        <taxon>Bacillales</taxon>
        <taxon>Bacillaceae</taxon>
        <taxon>Bacillus</taxon>
    </lineage>
</organism>
<proteinExistence type="predicted"/>
<dbReference type="EMBL" id="JAUSTT010000014">
    <property type="protein sequence ID" value="MDQ0176671.1"/>
    <property type="molecule type" value="Genomic_DNA"/>
</dbReference>
<accession>A0ABT9WU18</accession>
<name>A0ABT9WU18_9BACI</name>
<evidence type="ECO:0000313" key="2">
    <source>
        <dbReference type="Proteomes" id="UP001223586"/>
    </source>
</evidence>
<dbReference type="RefSeq" id="WP_307230008.1">
    <property type="nucleotide sequence ID" value="NZ_JAUSTT010000014.1"/>
</dbReference>